<dbReference type="STRING" id="46835.A0A504Z242"/>
<gene>
    <name evidence="2" type="ORF">FGIG_07108</name>
</gene>
<keyword evidence="3" id="KW-1185">Reference proteome</keyword>
<feature type="region of interest" description="Disordered" evidence="1">
    <location>
        <begin position="649"/>
        <end position="668"/>
    </location>
</feature>
<dbReference type="AlphaFoldDB" id="A0A504Z242"/>
<feature type="compositionally biased region" description="Basic and acidic residues" evidence="1">
    <location>
        <begin position="184"/>
        <end position="193"/>
    </location>
</feature>
<reference evidence="2 3" key="1">
    <citation type="submission" date="2019-04" db="EMBL/GenBank/DDBJ databases">
        <title>Annotation for the trematode Fasciola gigantica.</title>
        <authorList>
            <person name="Choi Y.-J."/>
        </authorList>
    </citation>
    <scope>NUCLEOTIDE SEQUENCE [LARGE SCALE GENOMIC DNA]</scope>
    <source>
        <strain evidence="2">Uganda_cow_1</strain>
    </source>
</reference>
<proteinExistence type="predicted"/>
<organism evidence="2 3">
    <name type="scientific">Fasciola gigantica</name>
    <name type="common">Giant liver fluke</name>
    <dbReference type="NCBI Taxonomy" id="46835"/>
    <lineage>
        <taxon>Eukaryota</taxon>
        <taxon>Metazoa</taxon>
        <taxon>Spiralia</taxon>
        <taxon>Lophotrochozoa</taxon>
        <taxon>Platyhelminthes</taxon>
        <taxon>Trematoda</taxon>
        <taxon>Digenea</taxon>
        <taxon>Plagiorchiida</taxon>
        <taxon>Echinostomata</taxon>
        <taxon>Echinostomatoidea</taxon>
        <taxon>Fasciolidae</taxon>
        <taxon>Fasciola</taxon>
    </lineage>
</organism>
<evidence type="ECO:0000313" key="2">
    <source>
        <dbReference type="EMBL" id="TPP66909.1"/>
    </source>
</evidence>
<dbReference type="OrthoDB" id="6249499at2759"/>
<feature type="non-terminal residue" evidence="2">
    <location>
        <position position="1"/>
    </location>
</feature>
<comment type="caution">
    <text evidence="2">The sequence shown here is derived from an EMBL/GenBank/DDBJ whole genome shotgun (WGS) entry which is preliminary data.</text>
</comment>
<evidence type="ECO:0000256" key="1">
    <source>
        <dbReference type="SAM" id="MobiDB-lite"/>
    </source>
</evidence>
<accession>A0A504Z242</accession>
<feature type="region of interest" description="Disordered" evidence="1">
    <location>
        <begin position="555"/>
        <end position="574"/>
    </location>
</feature>
<feature type="compositionally biased region" description="Polar residues" evidence="1">
    <location>
        <begin position="113"/>
        <end position="124"/>
    </location>
</feature>
<feature type="region of interest" description="Disordered" evidence="1">
    <location>
        <begin position="93"/>
        <end position="193"/>
    </location>
</feature>
<name>A0A504Z242_FASGI</name>
<sequence>PPSPKSKPDALPTTETLRPSRVELRQCLPRALFADSAIVSAAKALHQGKASGAEDVAPITASGHLHPTVAKFADTHTHDRQLVLITCPRSRRKCHTPTKLVRSQRGTRRTSKSRNPSGGESFKQTSRHSKRTMNTSVPRARPSETCATSQPSHSDVVEYFARTEDSSHLPKSSTGKRHQHRRSVHETPDPEKSYPRWERAKLAAAEKTKGKAVIVEESPVKPIFCLGSPIRRLRRANSIRENACDPHSQIPGIDLTPNKSKLRGFGLDNYHLRLSQSSLGTTCGLYSGCCLSRTMSRAEQWRRRQLDEELSLSQFGIENTLSPNLKSPSGAMRNEQVNGAPCPEFCSSASESYRRSSNLFANMISPERPAFQSPPKQAIVTPGNAAFSASTTPKTRLILPTNRREPTIKNEKTPNRLGPIDQFIRNSSATVEQRRAGKSVPRNRSVTPRSRLARAQFPASSPIETSRDIPVSPQIFDEEAMFLAREEFLNVTNTTPSTDLNTPTSSSGRKRYSTVEEGIMEPQICFSPKNDPLEHTTQSSQSASALVALRSRLFGNQDSDDSKPANSPGRIISSGDGGILSTYSSAVQENGPSKSAVVLIDGKSRHLWNDSSLDLPISPGLRKLRRSVVERLDEPLQTGQFSHCINKENSSRNITRESCPRPRRSLFR</sequence>
<feature type="compositionally biased region" description="Basic and acidic residues" evidence="1">
    <location>
        <begin position="649"/>
        <end position="660"/>
    </location>
</feature>
<evidence type="ECO:0000313" key="3">
    <source>
        <dbReference type="Proteomes" id="UP000316759"/>
    </source>
</evidence>
<feature type="region of interest" description="Disordered" evidence="1">
    <location>
        <begin position="429"/>
        <end position="468"/>
    </location>
</feature>
<feature type="compositionally biased region" description="Basic residues" evidence="1">
    <location>
        <begin position="174"/>
        <end position="183"/>
    </location>
</feature>
<dbReference type="Proteomes" id="UP000316759">
    <property type="component" value="Unassembled WGS sequence"/>
</dbReference>
<dbReference type="EMBL" id="SUNJ01001291">
    <property type="protein sequence ID" value="TPP66909.1"/>
    <property type="molecule type" value="Genomic_DNA"/>
</dbReference>
<protein>
    <submittedName>
        <fullName evidence="2">Uncharacterized protein</fullName>
    </submittedName>
</protein>